<dbReference type="Proteomes" id="UP001259982">
    <property type="component" value="Unassembled WGS sequence"/>
</dbReference>
<name>A0ABU3B689_9GAMM</name>
<keyword evidence="1" id="KW-0472">Membrane</keyword>
<sequence length="184" mass="18642">MGWALCRPLDGLLPLGLWRTQRGAALIEFAIVLPMLLILLVGMIYYGYVFMLQSAVNNAAQQAAGAAVAVDPVGRSSSGSGPDSYPAVVGQAVVDTIASNLDWLPASILDGATGDSLVCNDGDSEASLGCGTTIDGSGLLRVVVSLNVTANSSPLLPQINLPPFGPIPPVPGGGVLTGTAEVTL</sequence>
<dbReference type="InterPro" id="IPR012495">
    <property type="entry name" value="TadE-like_dom"/>
</dbReference>
<evidence type="ECO:0000259" key="2">
    <source>
        <dbReference type="Pfam" id="PF07811"/>
    </source>
</evidence>
<keyword evidence="1" id="KW-0812">Transmembrane</keyword>
<keyword evidence="1" id="KW-1133">Transmembrane helix</keyword>
<dbReference type="EMBL" id="JAVRHY010000003">
    <property type="protein sequence ID" value="MDT0617585.1"/>
    <property type="molecule type" value="Genomic_DNA"/>
</dbReference>
<keyword evidence="4" id="KW-1185">Reference proteome</keyword>
<reference evidence="3 4" key="1">
    <citation type="submission" date="2023-09" db="EMBL/GenBank/DDBJ databases">
        <authorList>
            <person name="Rey-Velasco X."/>
        </authorList>
    </citation>
    <scope>NUCLEOTIDE SEQUENCE [LARGE SCALE GENOMIC DNA]</scope>
    <source>
        <strain evidence="3 4">P385</strain>
    </source>
</reference>
<evidence type="ECO:0000256" key="1">
    <source>
        <dbReference type="SAM" id="Phobius"/>
    </source>
</evidence>
<dbReference type="Pfam" id="PF07811">
    <property type="entry name" value="TadE"/>
    <property type="match status" value="1"/>
</dbReference>
<evidence type="ECO:0000313" key="3">
    <source>
        <dbReference type="EMBL" id="MDT0617585.1"/>
    </source>
</evidence>
<evidence type="ECO:0000313" key="4">
    <source>
        <dbReference type="Proteomes" id="UP001259982"/>
    </source>
</evidence>
<dbReference type="RefSeq" id="WP_311657821.1">
    <property type="nucleotide sequence ID" value="NZ_JAVRHY010000003.1"/>
</dbReference>
<feature type="domain" description="TadE-like" evidence="2">
    <location>
        <begin position="23"/>
        <end position="64"/>
    </location>
</feature>
<feature type="transmembrane region" description="Helical" evidence="1">
    <location>
        <begin position="25"/>
        <end position="48"/>
    </location>
</feature>
<gene>
    <name evidence="3" type="ORF">RM531_03790</name>
</gene>
<comment type="caution">
    <text evidence="3">The sequence shown here is derived from an EMBL/GenBank/DDBJ whole genome shotgun (WGS) entry which is preliminary data.</text>
</comment>
<organism evidence="3 4">
    <name type="scientific">Spectribacter acetivorans</name>
    <dbReference type="NCBI Taxonomy" id="3075603"/>
    <lineage>
        <taxon>Bacteria</taxon>
        <taxon>Pseudomonadati</taxon>
        <taxon>Pseudomonadota</taxon>
        <taxon>Gammaproteobacteria</taxon>
        <taxon>Salinisphaerales</taxon>
        <taxon>Salinisphaeraceae</taxon>
        <taxon>Spectribacter</taxon>
    </lineage>
</organism>
<proteinExistence type="predicted"/>
<accession>A0ABU3B689</accession>
<protein>
    <submittedName>
        <fullName evidence="3">Pilus assembly protein</fullName>
    </submittedName>
</protein>